<dbReference type="Proteomes" id="UP001589865">
    <property type="component" value="Unassembled WGS sequence"/>
</dbReference>
<organism evidence="1 2">
    <name type="scientific">Roseomonas elaeocarpi</name>
    <dbReference type="NCBI Taxonomy" id="907779"/>
    <lineage>
        <taxon>Bacteria</taxon>
        <taxon>Pseudomonadati</taxon>
        <taxon>Pseudomonadota</taxon>
        <taxon>Alphaproteobacteria</taxon>
        <taxon>Acetobacterales</taxon>
        <taxon>Roseomonadaceae</taxon>
        <taxon>Roseomonas</taxon>
    </lineage>
</organism>
<accession>A0ABV6JQS1</accession>
<reference evidence="1 2" key="1">
    <citation type="submission" date="2024-09" db="EMBL/GenBank/DDBJ databases">
        <authorList>
            <person name="Sun Q."/>
            <person name="Mori K."/>
        </authorList>
    </citation>
    <scope>NUCLEOTIDE SEQUENCE [LARGE SCALE GENOMIC DNA]</scope>
    <source>
        <strain evidence="1 2">TBRC 5777</strain>
    </source>
</reference>
<dbReference type="EMBL" id="JBHLUN010000005">
    <property type="protein sequence ID" value="MFC0408067.1"/>
    <property type="molecule type" value="Genomic_DNA"/>
</dbReference>
<comment type="caution">
    <text evidence="1">The sequence shown here is derived from an EMBL/GenBank/DDBJ whole genome shotgun (WGS) entry which is preliminary data.</text>
</comment>
<evidence type="ECO:0000313" key="1">
    <source>
        <dbReference type="EMBL" id="MFC0408067.1"/>
    </source>
</evidence>
<protein>
    <submittedName>
        <fullName evidence="1">Uncharacterized protein</fullName>
    </submittedName>
</protein>
<keyword evidence="2" id="KW-1185">Reference proteome</keyword>
<proteinExistence type="predicted"/>
<name>A0ABV6JQS1_9PROT</name>
<dbReference type="RefSeq" id="WP_377043807.1">
    <property type="nucleotide sequence ID" value="NZ_JBHLUN010000005.1"/>
</dbReference>
<sequence length="167" mass="16955">MTEVVKAAGHGWPAVIVHDAAEMAAVLRLAAEGGGAAGVLLLSVPGGVVWPGPAVFRAMVRAAVARCPGVPHEAVLDCADLSGAALGALRGGWRQLVLRRDSSGFASVQAAAAEVGARVWTVPPLALDLTLVDLRKPGGQGLVARWLSGTGFSRPDLLRGDGRDGLG</sequence>
<gene>
    <name evidence="1" type="ORF">ACFFGY_07380</name>
</gene>
<evidence type="ECO:0000313" key="2">
    <source>
        <dbReference type="Proteomes" id="UP001589865"/>
    </source>
</evidence>